<organism evidence="1 2">
    <name type="scientific">Fusarium oxysporum f. sp. lycopersici (strain 4287 / CBS 123668 / FGSC 9935 / NRRL 34936)</name>
    <name type="common">Fusarium vascular wilt of tomato</name>
    <dbReference type="NCBI Taxonomy" id="426428"/>
    <lineage>
        <taxon>Eukaryota</taxon>
        <taxon>Fungi</taxon>
        <taxon>Dikarya</taxon>
        <taxon>Ascomycota</taxon>
        <taxon>Pezizomycotina</taxon>
        <taxon>Sordariomycetes</taxon>
        <taxon>Hypocreomycetidae</taxon>
        <taxon>Hypocreales</taxon>
        <taxon>Nectriaceae</taxon>
        <taxon>Fusarium</taxon>
        <taxon>Fusarium oxysporum species complex</taxon>
    </lineage>
</organism>
<evidence type="ECO:0000313" key="1">
    <source>
        <dbReference type="EMBL" id="KNB11982.1"/>
    </source>
</evidence>
<evidence type="ECO:0000313" key="2">
    <source>
        <dbReference type="Proteomes" id="UP000009097"/>
    </source>
</evidence>
<name>A0A0J9WR63_FUSO4</name>
<dbReference type="EMBL" id="DS231710">
    <property type="protein sequence ID" value="KNB11982.1"/>
    <property type="molecule type" value="Genomic_DNA"/>
</dbReference>
<gene>
    <name evidence="1" type="ORF">FOXG_20596</name>
</gene>
<proteinExistence type="predicted"/>
<dbReference type="AlphaFoldDB" id="A0A0J9WR63"/>
<dbReference type="KEGG" id="fox:FOXG_20596"/>
<dbReference type="GeneID" id="28961302"/>
<protein>
    <submittedName>
        <fullName evidence="1">Uncharacterized protein</fullName>
    </submittedName>
</protein>
<dbReference type="RefSeq" id="XP_018250027.1">
    <property type="nucleotide sequence ID" value="XM_018400873.1"/>
</dbReference>
<reference evidence="1" key="2">
    <citation type="journal article" date="2010" name="Nature">
        <title>Comparative genomics reveals mobile pathogenicity chromosomes in Fusarium.</title>
        <authorList>
            <person name="Ma L.J."/>
            <person name="van der Does H.C."/>
            <person name="Borkovich K.A."/>
            <person name="Coleman J.J."/>
            <person name="Daboussi M.J."/>
            <person name="Di Pietro A."/>
            <person name="Dufresne M."/>
            <person name="Freitag M."/>
            <person name="Grabherr M."/>
            <person name="Henrissat B."/>
            <person name="Houterman P.M."/>
            <person name="Kang S."/>
            <person name="Shim W.B."/>
            <person name="Woloshuk C."/>
            <person name="Xie X."/>
            <person name="Xu J.R."/>
            <person name="Antoniw J."/>
            <person name="Baker S.E."/>
            <person name="Bluhm B.H."/>
            <person name="Breakspear A."/>
            <person name="Brown D.W."/>
            <person name="Butchko R.A."/>
            <person name="Chapman S."/>
            <person name="Coulson R."/>
            <person name="Coutinho P.M."/>
            <person name="Danchin E.G."/>
            <person name="Diener A."/>
            <person name="Gale L.R."/>
            <person name="Gardiner D.M."/>
            <person name="Goff S."/>
            <person name="Hammond-Kosack K.E."/>
            <person name="Hilburn K."/>
            <person name="Hua-Van A."/>
            <person name="Jonkers W."/>
            <person name="Kazan K."/>
            <person name="Kodira C.D."/>
            <person name="Koehrsen M."/>
            <person name="Kumar L."/>
            <person name="Lee Y.H."/>
            <person name="Li L."/>
            <person name="Manners J.M."/>
            <person name="Miranda-Saavedra D."/>
            <person name="Mukherjee M."/>
            <person name="Park G."/>
            <person name="Park J."/>
            <person name="Park S.Y."/>
            <person name="Proctor R.H."/>
            <person name="Regev A."/>
            <person name="Ruiz-Roldan M.C."/>
            <person name="Sain D."/>
            <person name="Sakthikumar S."/>
            <person name="Sykes S."/>
            <person name="Schwartz D.C."/>
            <person name="Turgeon B.G."/>
            <person name="Wapinski I."/>
            <person name="Yoder O."/>
            <person name="Young S."/>
            <person name="Zeng Q."/>
            <person name="Zhou S."/>
            <person name="Galagan J."/>
            <person name="Cuomo C.A."/>
            <person name="Kistler H.C."/>
            <person name="Rep M."/>
        </authorList>
    </citation>
    <scope>NUCLEOTIDE SEQUENCE [LARGE SCALE GENOMIC DNA]</scope>
    <source>
        <strain evidence="1">4287</strain>
    </source>
</reference>
<sequence>MSGSWVIGRLSNSKAPKIRKRLEVDIYVSLLRCC</sequence>
<dbReference type="VEuPathDB" id="FungiDB:FOXG_20596"/>
<reference evidence="1" key="1">
    <citation type="submission" date="2007-04" db="EMBL/GenBank/DDBJ databases">
        <authorList>
            <consortium name="The Broad Institute Genome Sequencing Platform"/>
            <person name="Birren B."/>
            <person name="Lander E."/>
            <person name="Galagan J."/>
            <person name="Nusbaum C."/>
            <person name="Devon K."/>
            <person name="Ma L.-J."/>
            <person name="Jaffe D."/>
            <person name="Butler J."/>
            <person name="Alvarez P."/>
            <person name="Gnerre S."/>
            <person name="Grabherr M."/>
            <person name="Kleber M."/>
            <person name="Mauceli E."/>
            <person name="Brockman W."/>
            <person name="MacCallum I.A."/>
            <person name="Young S."/>
            <person name="LaButti K."/>
            <person name="DeCaprio D."/>
            <person name="Crawford M."/>
            <person name="Koehrsen M."/>
            <person name="Engels R."/>
            <person name="Montgomery P."/>
            <person name="Pearson M."/>
            <person name="Howarth C."/>
            <person name="Larson L."/>
            <person name="White J."/>
            <person name="O'Leary S."/>
            <person name="Kodira C."/>
            <person name="Zeng Q."/>
            <person name="Yandava C."/>
            <person name="Alvarado L."/>
            <person name="Kistler C."/>
            <person name="Shim W.-B."/>
            <person name="Kang S."/>
            <person name="Woloshuk C."/>
        </authorList>
    </citation>
    <scope>NUCLEOTIDE SEQUENCE</scope>
    <source>
        <strain evidence="1">4287</strain>
    </source>
</reference>
<accession>A0A0J9WR63</accession>
<dbReference type="Proteomes" id="UP000009097">
    <property type="component" value="Unassembled WGS sequence"/>
</dbReference>